<keyword evidence="1" id="KW-0732">Signal</keyword>
<name>A0A914CLK2_9BILA</name>
<proteinExistence type="predicted"/>
<organism evidence="2 3">
    <name type="scientific">Acrobeloides nanus</name>
    <dbReference type="NCBI Taxonomy" id="290746"/>
    <lineage>
        <taxon>Eukaryota</taxon>
        <taxon>Metazoa</taxon>
        <taxon>Ecdysozoa</taxon>
        <taxon>Nematoda</taxon>
        <taxon>Chromadorea</taxon>
        <taxon>Rhabditida</taxon>
        <taxon>Tylenchina</taxon>
        <taxon>Cephalobomorpha</taxon>
        <taxon>Cephaloboidea</taxon>
        <taxon>Cephalobidae</taxon>
        <taxon>Acrobeloides</taxon>
    </lineage>
</organism>
<evidence type="ECO:0000256" key="1">
    <source>
        <dbReference type="SAM" id="SignalP"/>
    </source>
</evidence>
<accession>A0A914CLK2</accession>
<feature type="chain" id="PRO_5037549613" evidence="1">
    <location>
        <begin position="18"/>
        <end position="80"/>
    </location>
</feature>
<evidence type="ECO:0000313" key="2">
    <source>
        <dbReference type="Proteomes" id="UP000887540"/>
    </source>
</evidence>
<dbReference type="AlphaFoldDB" id="A0A914CLK2"/>
<feature type="signal peptide" evidence="1">
    <location>
        <begin position="1"/>
        <end position="17"/>
    </location>
</feature>
<evidence type="ECO:0000313" key="3">
    <source>
        <dbReference type="WBParaSite" id="ACRNAN_scaffold1214.g20129.t1"/>
    </source>
</evidence>
<dbReference type="WBParaSite" id="ACRNAN_scaffold1214.g20129.t1">
    <property type="protein sequence ID" value="ACRNAN_scaffold1214.g20129.t1"/>
    <property type="gene ID" value="ACRNAN_scaffold1214.g20129"/>
</dbReference>
<protein>
    <submittedName>
        <fullName evidence="3">Uncharacterized protein</fullName>
    </submittedName>
</protein>
<sequence>MYLALLFLAVLLFTGDAEFATNKDVEIIRARRYGYGGYGMGYGMGYGSYGGYGGCYGRRKRYGYGGYGMYGGYGSYGCYG</sequence>
<dbReference type="Proteomes" id="UP000887540">
    <property type="component" value="Unplaced"/>
</dbReference>
<keyword evidence="2" id="KW-1185">Reference proteome</keyword>
<reference evidence="3" key="1">
    <citation type="submission" date="2022-11" db="UniProtKB">
        <authorList>
            <consortium name="WormBaseParasite"/>
        </authorList>
    </citation>
    <scope>IDENTIFICATION</scope>
</reference>